<accession>A0A7D9HG37</accession>
<organism evidence="2 3">
    <name type="scientific">Paramuricea clavata</name>
    <name type="common">Red gorgonian</name>
    <name type="synonym">Violescent sea-whip</name>
    <dbReference type="NCBI Taxonomy" id="317549"/>
    <lineage>
        <taxon>Eukaryota</taxon>
        <taxon>Metazoa</taxon>
        <taxon>Cnidaria</taxon>
        <taxon>Anthozoa</taxon>
        <taxon>Octocorallia</taxon>
        <taxon>Malacalcyonacea</taxon>
        <taxon>Plexauridae</taxon>
        <taxon>Paramuricea</taxon>
    </lineage>
</organism>
<proteinExistence type="predicted"/>
<dbReference type="EMBL" id="CACRXK020000337">
    <property type="protein sequence ID" value="CAB3980932.1"/>
    <property type="molecule type" value="Genomic_DNA"/>
</dbReference>
<evidence type="ECO:0000313" key="2">
    <source>
        <dbReference type="EMBL" id="CAB3980932.1"/>
    </source>
</evidence>
<evidence type="ECO:0000259" key="1">
    <source>
        <dbReference type="Pfam" id="PF13843"/>
    </source>
</evidence>
<comment type="caution">
    <text evidence="2">The sequence shown here is derived from an EMBL/GenBank/DDBJ whole genome shotgun (WGS) entry which is preliminary data.</text>
</comment>
<dbReference type="InterPro" id="IPR029526">
    <property type="entry name" value="PGBD"/>
</dbReference>
<dbReference type="PANTHER" id="PTHR46599:SF3">
    <property type="entry name" value="PIGGYBAC TRANSPOSABLE ELEMENT-DERIVED PROTEIN 4"/>
    <property type="match status" value="1"/>
</dbReference>
<dbReference type="OrthoDB" id="5876240at2759"/>
<dbReference type="Proteomes" id="UP001152795">
    <property type="component" value="Unassembled WGS sequence"/>
</dbReference>
<gene>
    <name evidence="2" type="ORF">PACLA_8A083513</name>
</gene>
<evidence type="ECO:0000313" key="3">
    <source>
        <dbReference type="Proteomes" id="UP001152795"/>
    </source>
</evidence>
<feature type="domain" description="PiggyBac transposable element-derived protein" evidence="1">
    <location>
        <begin position="9"/>
        <end position="86"/>
    </location>
</feature>
<keyword evidence="3" id="KW-1185">Reference proteome</keyword>
<protein>
    <recommendedName>
        <fullName evidence="1">PiggyBac transposable element-derived protein domain-containing protein</fullName>
    </recommendedName>
</protein>
<sequence>MYHTTGAKKSKFGQPYDVCDKLLANHGGKNHHLVVDNYYTSIDLAEQMLLKEIYITGTIRRNWRNLPPLVQKNRRKVKLLQYVRDKCLHWAG</sequence>
<reference evidence="2" key="1">
    <citation type="submission" date="2020-04" db="EMBL/GenBank/DDBJ databases">
        <authorList>
            <person name="Alioto T."/>
            <person name="Alioto T."/>
            <person name="Gomez Garrido J."/>
        </authorList>
    </citation>
    <scope>NUCLEOTIDE SEQUENCE</scope>
    <source>
        <strain evidence="2">A484AB</strain>
    </source>
</reference>
<dbReference type="AlphaFoldDB" id="A0A7D9HG37"/>
<dbReference type="Pfam" id="PF13843">
    <property type="entry name" value="DDE_Tnp_1_7"/>
    <property type="match status" value="1"/>
</dbReference>
<dbReference type="PANTHER" id="PTHR46599">
    <property type="entry name" value="PIGGYBAC TRANSPOSABLE ELEMENT-DERIVED PROTEIN 4"/>
    <property type="match status" value="1"/>
</dbReference>
<name>A0A7D9HG37_PARCT</name>